<feature type="domain" description="Protein kinase" evidence="16">
    <location>
        <begin position="38"/>
        <end position="333"/>
    </location>
</feature>
<dbReference type="Gene3D" id="3.30.200.20">
    <property type="entry name" value="Phosphorylase Kinase, domain 1"/>
    <property type="match status" value="1"/>
</dbReference>
<evidence type="ECO:0000313" key="17">
    <source>
        <dbReference type="EMBL" id="RNA38333.1"/>
    </source>
</evidence>
<dbReference type="PIRSF" id="PIRSF000654">
    <property type="entry name" value="Integrin-linked_kinase"/>
    <property type="match status" value="1"/>
</dbReference>
<evidence type="ECO:0000256" key="2">
    <source>
        <dbReference type="ARBA" id="ARBA00009605"/>
    </source>
</evidence>
<accession>A0A3M7SRB0</accession>
<keyword evidence="6" id="KW-0732">Signal</keyword>
<keyword evidence="5" id="KW-0812">Transmembrane</keyword>
<dbReference type="InterPro" id="IPR017441">
    <property type="entry name" value="Protein_kinase_ATP_BS"/>
</dbReference>
<dbReference type="SMART" id="SM00220">
    <property type="entry name" value="S_TKc"/>
    <property type="match status" value="1"/>
</dbReference>
<keyword evidence="15" id="KW-0479">Metal-binding</keyword>
<evidence type="ECO:0000256" key="1">
    <source>
        <dbReference type="ARBA" id="ARBA00004479"/>
    </source>
</evidence>
<dbReference type="EC" id="2.7.11.30" evidence="15"/>
<keyword evidence="8 15" id="KW-0418">Kinase</keyword>
<dbReference type="Proteomes" id="UP000276133">
    <property type="component" value="Unassembled WGS sequence"/>
</dbReference>
<dbReference type="EMBL" id="REGN01000888">
    <property type="protein sequence ID" value="RNA38333.1"/>
    <property type="molecule type" value="Genomic_DNA"/>
</dbReference>
<evidence type="ECO:0000256" key="6">
    <source>
        <dbReference type="ARBA" id="ARBA00022729"/>
    </source>
</evidence>
<dbReference type="Pfam" id="PF07714">
    <property type="entry name" value="PK_Tyr_Ser-Thr"/>
    <property type="match status" value="1"/>
</dbReference>
<evidence type="ECO:0000256" key="3">
    <source>
        <dbReference type="ARBA" id="ARBA00022527"/>
    </source>
</evidence>
<keyword evidence="4 15" id="KW-0808">Transferase</keyword>
<dbReference type="STRING" id="10195.A0A3M7SRB0"/>
<dbReference type="OrthoDB" id="69842at2759"/>
<dbReference type="GO" id="GO:0004675">
    <property type="term" value="F:transmembrane receptor protein serine/threonine kinase activity"/>
    <property type="evidence" value="ECO:0007669"/>
    <property type="project" value="UniProtKB-EC"/>
</dbReference>
<gene>
    <name evidence="17" type="ORF">BpHYR1_011552</name>
</gene>
<dbReference type="InterPro" id="IPR000333">
    <property type="entry name" value="TGFB_receptor"/>
</dbReference>
<dbReference type="PANTHER" id="PTHR23255:SF68">
    <property type="entry name" value="RECEPTOR PROTEIN SERINE_THREONINE KINASE"/>
    <property type="match status" value="1"/>
</dbReference>
<evidence type="ECO:0000256" key="15">
    <source>
        <dbReference type="RuleBase" id="RU361271"/>
    </source>
</evidence>
<evidence type="ECO:0000256" key="11">
    <source>
        <dbReference type="ARBA" id="ARBA00023136"/>
    </source>
</evidence>
<dbReference type="PROSITE" id="PS00108">
    <property type="entry name" value="PROTEIN_KINASE_ST"/>
    <property type="match status" value="1"/>
</dbReference>
<comment type="caution">
    <text evidence="17">The sequence shown here is derived from an EMBL/GenBank/DDBJ whole genome shotgun (WGS) entry which is preliminary data.</text>
</comment>
<evidence type="ECO:0000256" key="4">
    <source>
        <dbReference type="ARBA" id="ARBA00022679"/>
    </source>
</evidence>
<dbReference type="GO" id="GO:0043235">
    <property type="term" value="C:receptor complex"/>
    <property type="evidence" value="ECO:0007669"/>
    <property type="project" value="TreeGrafter"/>
</dbReference>
<evidence type="ECO:0000256" key="9">
    <source>
        <dbReference type="ARBA" id="ARBA00022840"/>
    </source>
</evidence>
<dbReference type="InterPro" id="IPR011009">
    <property type="entry name" value="Kinase-like_dom_sf"/>
</dbReference>
<name>A0A3M7SRB0_BRAPC</name>
<dbReference type="PROSITE" id="PS00107">
    <property type="entry name" value="PROTEIN_KINASE_ATP"/>
    <property type="match status" value="1"/>
</dbReference>
<dbReference type="InterPro" id="IPR000719">
    <property type="entry name" value="Prot_kinase_dom"/>
</dbReference>
<evidence type="ECO:0000256" key="12">
    <source>
        <dbReference type="ARBA" id="ARBA00023170"/>
    </source>
</evidence>
<dbReference type="InterPro" id="IPR001245">
    <property type="entry name" value="Ser-Thr/Tyr_kinase_cat_dom"/>
</dbReference>
<keyword evidence="12 15" id="KW-0675">Receptor</keyword>
<keyword evidence="10" id="KW-1133">Transmembrane helix</keyword>
<comment type="cofactor">
    <cofactor evidence="15">
        <name>Mg(2+)</name>
        <dbReference type="ChEBI" id="CHEBI:18420"/>
    </cofactor>
    <cofactor evidence="15">
        <name>Mn(2+)</name>
        <dbReference type="ChEBI" id="CHEBI:29035"/>
    </cofactor>
</comment>
<comment type="catalytic activity">
    <reaction evidence="15">
        <text>L-threonyl-[receptor-protein] + ATP = O-phospho-L-threonyl-[receptor-protein] + ADP + H(+)</text>
        <dbReference type="Rhea" id="RHEA:44880"/>
        <dbReference type="Rhea" id="RHEA-COMP:11024"/>
        <dbReference type="Rhea" id="RHEA-COMP:11025"/>
        <dbReference type="ChEBI" id="CHEBI:15378"/>
        <dbReference type="ChEBI" id="CHEBI:30013"/>
        <dbReference type="ChEBI" id="CHEBI:30616"/>
        <dbReference type="ChEBI" id="CHEBI:61977"/>
        <dbReference type="ChEBI" id="CHEBI:456216"/>
        <dbReference type="EC" id="2.7.11.30"/>
    </reaction>
</comment>
<evidence type="ECO:0000256" key="7">
    <source>
        <dbReference type="ARBA" id="ARBA00022741"/>
    </source>
</evidence>
<keyword evidence="7 13" id="KW-0547">Nucleotide-binding</keyword>
<evidence type="ECO:0000313" key="18">
    <source>
        <dbReference type="Proteomes" id="UP000276133"/>
    </source>
</evidence>
<reference evidence="17 18" key="1">
    <citation type="journal article" date="2018" name="Sci. Rep.">
        <title>Genomic signatures of local adaptation to the degree of environmental predictability in rotifers.</title>
        <authorList>
            <person name="Franch-Gras L."/>
            <person name="Hahn C."/>
            <person name="Garcia-Roger E.M."/>
            <person name="Carmona M.J."/>
            <person name="Serra M."/>
            <person name="Gomez A."/>
        </authorList>
    </citation>
    <scope>NUCLEOTIDE SEQUENCE [LARGE SCALE GENOMIC DNA]</scope>
    <source>
        <strain evidence="17">HYR1</strain>
    </source>
</reference>
<evidence type="ECO:0000256" key="8">
    <source>
        <dbReference type="ARBA" id="ARBA00022777"/>
    </source>
</evidence>
<evidence type="ECO:0000256" key="14">
    <source>
        <dbReference type="RuleBase" id="RU000304"/>
    </source>
</evidence>
<feature type="binding site" evidence="13">
    <location>
        <position position="65"/>
    </location>
    <ligand>
        <name>ATP</name>
        <dbReference type="ChEBI" id="CHEBI:30616"/>
    </ligand>
</feature>
<organism evidence="17 18">
    <name type="scientific">Brachionus plicatilis</name>
    <name type="common">Marine rotifer</name>
    <name type="synonym">Brachionus muelleri</name>
    <dbReference type="NCBI Taxonomy" id="10195"/>
    <lineage>
        <taxon>Eukaryota</taxon>
        <taxon>Metazoa</taxon>
        <taxon>Spiralia</taxon>
        <taxon>Gnathifera</taxon>
        <taxon>Rotifera</taxon>
        <taxon>Eurotatoria</taxon>
        <taxon>Monogononta</taxon>
        <taxon>Pseudotrocha</taxon>
        <taxon>Ploima</taxon>
        <taxon>Brachionidae</taxon>
        <taxon>Brachionus</taxon>
    </lineage>
</organism>
<sequence length="336" mass="38785">MQIKANEALDSVSKIETTTGAGQDELVQRTISKDIHIDYDNGPIGKGRFGTVWKAKWNGDDIAVKVFFSMHESSWSRETDIFQTNLFHHEHILRYITSDIMGLGCTVNMIILTEYHPLGSLFDYLQNNTLNINILSNFLYSIASGLNHLHLEIFSTNYKPCVIHRDLKTKNILVKNNLECCIADFGLAVKFDSLTNRIYGLEDFSLRQGSVRYMSPECLNETLNLRSQECLKKSDVYSFSLVMWECLSRLRVKDIEPEGHRPPFYEYIAGDPEIESMKHLVCAQMIRPRINFLENTSDQRLQQIIDIMQECWSSNPAERLSALYLKKRFKKFISSC</sequence>
<keyword evidence="3 14" id="KW-0723">Serine/threonine-protein kinase</keyword>
<keyword evidence="11" id="KW-0472">Membrane</keyword>
<comment type="similarity">
    <text evidence="2 15">Belongs to the protein kinase superfamily. TKL Ser/Thr protein kinase family. TGFB receptor subfamily.</text>
</comment>
<dbReference type="PRINTS" id="PR00653">
    <property type="entry name" value="ACTIVIN2R"/>
</dbReference>
<keyword evidence="18" id="KW-1185">Reference proteome</keyword>
<evidence type="ECO:0000256" key="5">
    <source>
        <dbReference type="ARBA" id="ARBA00022692"/>
    </source>
</evidence>
<dbReference type="Gene3D" id="1.10.510.10">
    <property type="entry name" value="Transferase(Phosphotransferase) domain 1"/>
    <property type="match status" value="1"/>
</dbReference>
<dbReference type="PROSITE" id="PS50011">
    <property type="entry name" value="PROTEIN_KINASE_DOM"/>
    <property type="match status" value="1"/>
</dbReference>
<dbReference type="GO" id="GO:0071363">
    <property type="term" value="P:cellular response to growth factor stimulus"/>
    <property type="evidence" value="ECO:0007669"/>
    <property type="project" value="TreeGrafter"/>
</dbReference>
<dbReference type="GO" id="GO:0005886">
    <property type="term" value="C:plasma membrane"/>
    <property type="evidence" value="ECO:0007669"/>
    <property type="project" value="TreeGrafter"/>
</dbReference>
<dbReference type="GO" id="GO:0005524">
    <property type="term" value="F:ATP binding"/>
    <property type="evidence" value="ECO:0007669"/>
    <property type="project" value="UniProtKB-UniRule"/>
</dbReference>
<evidence type="ECO:0000259" key="16">
    <source>
        <dbReference type="PROSITE" id="PS50011"/>
    </source>
</evidence>
<dbReference type="SUPFAM" id="SSF56112">
    <property type="entry name" value="Protein kinase-like (PK-like)"/>
    <property type="match status" value="1"/>
</dbReference>
<evidence type="ECO:0000256" key="10">
    <source>
        <dbReference type="ARBA" id="ARBA00022989"/>
    </source>
</evidence>
<comment type="subcellular location">
    <subcellularLocation>
        <location evidence="1 15">Membrane</location>
        <topology evidence="1 15">Single-pass type I membrane protein</topology>
    </subcellularLocation>
</comment>
<keyword evidence="15" id="KW-0464">Manganese</keyword>
<protein>
    <recommendedName>
        <fullName evidence="15">Serine/threonine-protein kinase receptor</fullName>
        <ecNumber evidence="15">2.7.11.30</ecNumber>
    </recommendedName>
</protein>
<proteinExistence type="inferred from homology"/>
<dbReference type="InterPro" id="IPR008271">
    <property type="entry name" value="Ser/Thr_kinase_AS"/>
</dbReference>
<dbReference type="PANTHER" id="PTHR23255">
    <property type="entry name" value="TRANSFORMING GROWTH FACTOR-BETA RECEPTOR TYPE I AND II"/>
    <property type="match status" value="1"/>
</dbReference>
<keyword evidence="15" id="KW-0460">Magnesium</keyword>
<keyword evidence="9 13" id="KW-0067">ATP-binding</keyword>
<evidence type="ECO:0000256" key="13">
    <source>
        <dbReference type="PROSITE-ProRule" id="PRU10141"/>
    </source>
</evidence>
<dbReference type="AlphaFoldDB" id="A0A3M7SRB0"/>
<dbReference type="GO" id="GO:0046872">
    <property type="term" value="F:metal ion binding"/>
    <property type="evidence" value="ECO:0007669"/>
    <property type="project" value="UniProtKB-KW"/>
</dbReference>